<dbReference type="EMBL" id="WKKG01000003">
    <property type="protein sequence ID" value="MRX67626.1"/>
    <property type="molecule type" value="Genomic_DNA"/>
</dbReference>
<dbReference type="InterPro" id="IPR037053">
    <property type="entry name" value="Phage_tail_collar_dom_sf"/>
</dbReference>
<dbReference type="Gene3D" id="3.90.1340.10">
    <property type="entry name" value="Phage tail collar domain"/>
    <property type="match status" value="1"/>
</dbReference>
<dbReference type="RefSeq" id="WP_142452450.1">
    <property type="nucleotide sequence ID" value="NZ_FXTA01000008.1"/>
</dbReference>
<dbReference type="Proteomes" id="UP000468990">
    <property type="component" value="Unassembled WGS sequence"/>
</dbReference>
<dbReference type="Pfam" id="PF07484">
    <property type="entry name" value="Collar"/>
    <property type="match status" value="1"/>
</dbReference>
<evidence type="ECO:0000313" key="2">
    <source>
        <dbReference type="EMBL" id="MRX67626.1"/>
    </source>
</evidence>
<reference evidence="2 5" key="2">
    <citation type="submission" date="2019-11" db="EMBL/GenBank/DDBJ databases">
        <title>Flavobacterium resistens genome.</title>
        <authorList>
            <person name="Wilson V.M."/>
            <person name="Newman J.D."/>
        </authorList>
    </citation>
    <scope>NUCLEOTIDE SEQUENCE [LARGE SCALE GENOMIC DNA]</scope>
    <source>
        <strain evidence="2 5">DSM 19382</strain>
    </source>
</reference>
<evidence type="ECO:0000313" key="3">
    <source>
        <dbReference type="EMBL" id="SMO93411.1"/>
    </source>
</evidence>
<protein>
    <submittedName>
        <fullName evidence="3">Microcystin-dependent protein</fullName>
    </submittedName>
    <submittedName>
        <fullName evidence="2">Phage tail protein</fullName>
    </submittedName>
</protein>
<feature type="domain" description="Phage tail collar" evidence="1">
    <location>
        <begin position="7"/>
        <end position="62"/>
    </location>
</feature>
<name>A0A521FCT1_9FLAO</name>
<dbReference type="AlphaFoldDB" id="A0A521FCT1"/>
<dbReference type="SUPFAM" id="SSF88874">
    <property type="entry name" value="Receptor-binding domain of short tail fibre protein gp12"/>
    <property type="match status" value="1"/>
</dbReference>
<reference evidence="3 4" key="1">
    <citation type="submission" date="2017-05" db="EMBL/GenBank/DDBJ databases">
        <authorList>
            <person name="Varghese N."/>
            <person name="Submissions S."/>
        </authorList>
    </citation>
    <scope>NUCLEOTIDE SEQUENCE [LARGE SCALE GENOMIC DNA]</scope>
    <source>
        <strain evidence="3 4">DSM 19382</strain>
    </source>
</reference>
<dbReference type="InterPro" id="IPR011083">
    <property type="entry name" value="Phage_tail_collar_dom"/>
</dbReference>
<sequence>MNDIFLGSIMAFGFNFAPRGWAPCAGQLISIAQNTALFSLLGTTYGGNGQTTFALPDLRGRSMVGVGQGPGLSPITLGEVSGTESVTLTINNMPMHNHQINAGTGANQVNLATSALAYSGGTNSNETDSGSNYLGAAGATPNIYCEPTGTTVKVGGITSSIAGSTSIAGGSQPFGLRNPYLGTNFCIAMEGVFPPRS</sequence>
<evidence type="ECO:0000259" key="1">
    <source>
        <dbReference type="Pfam" id="PF07484"/>
    </source>
</evidence>
<proteinExistence type="predicted"/>
<dbReference type="OrthoDB" id="9810174at2"/>
<evidence type="ECO:0000313" key="5">
    <source>
        <dbReference type="Proteomes" id="UP000468990"/>
    </source>
</evidence>
<dbReference type="Proteomes" id="UP000317289">
    <property type="component" value="Unassembled WGS sequence"/>
</dbReference>
<evidence type="ECO:0000313" key="4">
    <source>
        <dbReference type="Proteomes" id="UP000317289"/>
    </source>
</evidence>
<gene>
    <name evidence="2" type="ORF">GJU42_06585</name>
    <name evidence="3" type="ORF">SAMN06265349_10824</name>
</gene>
<dbReference type="EMBL" id="FXTA01000008">
    <property type="protein sequence ID" value="SMO93411.1"/>
    <property type="molecule type" value="Genomic_DNA"/>
</dbReference>
<keyword evidence="5" id="KW-1185">Reference proteome</keyword>
<organism evidence="3 4">
    <name type="scientific">Flavobacterium resistens</name>
    <dbReference type="NCBI Taxonomy" id="443612"/>
    <lineage>
        <taxon>Bacteria</taxon>
        <taxon>Pseudomonadati</taxon>
        <taxon>Bacteroidota</taxon>
        <taxon>Flavobacteriia</taxon>
        <taxon>Flavobacteriales</taxon>
        <taxon>Flavobacteriaceae</taxon>
        <taxon>Flavobacterium</taxon>
    </lineage>
</organism>
<accession>A0A521FCT1</accession>